<comment type="caution">
    <text evidence="3">The sequence shown here is derived from an EMBL/GenBank/DDBJ whole genome shotgun (WGS) entry which is preliminary data.</text>
</comment>
<feature type="non-terminal residue" evidence="3">
    <location>
        <position position="491"/>
    </location>
</feature>
<proteinExistence type="predicted"/>
<feature type="coiled-coil region" evidence="1">
    <location>
        <begin position="312"/>
        <end position="339"/>
    </location>
</feature>
<feature type="compositionally biased region" description="Basic and acidic residues" evidence="2">
    <location>
        <begin position="225"/>
        <end position="234"/>
    </location>
</feature>
<feature type="compositionally biased region" description="Polar residues" evidence="2">
    <location>
        <begin position="204"/>
        <end position="221"/>
    </location>
</feature>
<name>A0A835L4E9_SPOEX</name>
<evidence type="ECO:0000313" key="3">
    <source>
        <dbReference type="EMBL" id="KAF9414731.1"/>
    </source>
</evidence>
<keyword evidence="1" id="KW-0175">Coiled coil</keyword>
<dbReference type="Proteomes" id="UP000648187">
    <property type="component" value="Unassembled WGS sequence"/>
</dbReference>
<reference evidence="3" key="1">
    <citation type="submission" date="2020-08" db="EMBL/GenBank/DDBJ databases">
        <title>Spodoptera exigua strain:BAW_Kor-Di-RS1 Genome sequencing and assembly.</title>
        <authorList>
            <person name="Kim J."/>
            <person name="Nam H.Y."/>
            <person name="Kwon M."/>
            <person name="Choi J.H."/>
            <person name="Cho S.R."/>
            <person name="Kim G.-H."/>
        </authorList>
    </citation>
    <scope>NUCLEOTIDE SEQUENCE</scope>
    <source>
        <strain evidence="3">BAW_Kor-Di-RS1</strain>
        <tissue evidence="3">Whole-body</tissue>
    </source>
</reference>
<feature type="compositionally biased region" description="Polar residues" evidence="2">
    <location>
        <begin position="175"/>
        <end position="191"/>
    </location>
</feature>
<dbReference type="Gene3D" id="1.20.58.60">
    <property type="match status" value="1"/>
</dbReference>
<evidence type="ECO:0000256" key="1">
    <source>
        <dbReference type="SAM" id="Coils"/>
    </source>
</evidence>
<accession>A0A835L4E9</accession>
<sequence>MTLVSFYRQRFYRTLSEIKSEVESIIKTGRKMVEDKAVPEPQEFSKKIDMLKELYNKLGAQITESKSRLEYALLTAREIQSDLQALTGWLDGLGAGIGKQTLELEMSRMEAIKDKLNANYTNFASTCDPIEFDDKAPLTTSTPIKQEERSKQSVQVVAMSPKLVGDHLPRPTGDRSPTPTGGQSPKLTGDQSPEIIGDGIRESSIVSDDQSPKLSGDQPTSTDDESGKLLDDKSPNLAGDQTPKSADESASRGGRGRCQQLGQLAPDAAALISQGDSLVYAKHKDNPLLADYIQTHFQDKLRNKWSMVMSEIELKRNLALRAEDNLKELNKILEEAQAWPAGDGDAQDGAEQGAREALLERAAELARELRAEHVGLPERALAALLARAPPAGPEHVTRANRAREAVAALGAMLRAPPLGGRDYDEFPLQEDALARVRAGLGSAAPRVADAERELAWHAGRAGPAAPRALRLLDKLRAEWAALHDAYRQRHD</sequence>
<protein>
    <submittedName>
        <fullName evidence="3">Uncharacterized protein</fullName>
    </submittedName>
</protein>
<gene>
    <name evidence="3" type="ORF">HW555_007427</name>
</gene>
<evidence type="ECO:0000313" key="4">
    <source>
        <dbReference type="Proteomes" id="UP000648187"/>
    </source>
</evidence>
<dbReference type="AlphaFoldDB" id="A0A835L4E9"/>
<feature type="compositionally biased region" description="Basic and acidic residues" evidence="2">
    <location>
        <begin position="164"/>
        <end position="173"/>
    </location>
</feature>
<organism evidence="3 4">
    <name type="scientific">Spodoptera exigua</name>
    <name type="common">Beet armyworm</name>
    <name type="synonym">Noctua fulgens</name>
    <dbReference type="NCBI Taxonomy" id="7107"/>
    <lineage>
        <taxon>Eukaryota</taxon>
        <taxon>Metazoa</taxon>
        <taxon>Ecdysozoa</taxon>
        <taxon>Arthropoda</taxon>
        <taxon>Hexapoda</taxon>
        <taxon>Insecta</taxon>
        <taxon>Pterygota</taxon>
        <taxon>Neoptera</taxon>
        <taxon>Endopterygota</taxon>
        <taxon>Lepidoptera</taxon>
        <taxon>Glossata</taxon>
        <taxon>Ditrysia</taxon>
        <taxon>Noctuoidea</taxon>
        <taxon>Noctuidae</taxon>
        <taxon>Amphipyrinae</taxon>
        <taxon>Spodoptera</taxon>
    </lineage>
</organism>
<keyword evidence="4" id="KW-1185">Reference proteome</keyword>
<evidence type="ECO:0000256" key="2">
    <source>
        <dbReference type="SAM" id="MobiDB-lite"/>
    </source>
</evidence>
<feature type="region of interest" description="Disordered" evidence="2">
    <location>
        <begin position="160"/>
        <end position="258"/>
    </location>
</feature>
<dbReference type="EMBL" id="JACKWZ010000126">
    <property type="protein sequence ID" value="KAF9414731.1"/>
    <property type="molecule type" value="Genomic_DNA"/>
</dbReference>
<dbReference type="SUPFAM" id="SSF46966">
    <property type="entry name" value="Spectrin repeat"/>
    <property type="match status" value="1"/>
</dbReference>